<feature type="domain" description="PPPDE" evidence="25">
    <location>
        <begin position="3"/>
        <end position="143"/>
    </location>
</feature>
<evidence type="ECO:0000256" key="19">
    <source>
        <dbReference type="ARBA" id="ARBA00066910"/>
    </source>
</evidence>
<evidence type="ECO:0000256" key="6">
    <source>
        <dbReference type="ARBA" id="ARBA00022670"/>
    </source>
</evidence>
<dbReference type="FunFam" id="3.30.559.70:FF:000007">
    <property type="entry name" value="Carnitine O-acetyltransferase, mitochondrial"/>
    <property type="match status" value="1"/>
</dbReference>
<keyword evidence="11" id="KW-0809">Transit peptide</keyword>
<dbReference type="EMBL" id="LVVM01005957">
    <property type="protein sequence ID" value="OJA09341.1"/>
    <property type="molecule type" value="Genomic_DNA"/>
</dbReference>
<dbReference type="Gene3D" id="3.90.1720.30">
    <property type="entry name" value="PPPDE domains"/>
    <property type="match status" value="1"/>
</dbReference>
<dbReference type="InterPro" id="IPR023213">
    <property type="entry name" value="CAT-like_dom_sf"/>
</dbReference>
<dbReference type="OrthoDB" id="240216at2759"/>
<dbReference type="InterPro" id="IPR036249">
    <property type="entry name" value="Thioredoxin-like_sf"/>
</dbReference>
<keyword evidence="7" id="KW-0808">Transferase</keyword>
<dbReference type="PANTHER" id="PTHR22589">
    <property type="entry name" value="CARNITINE O-ACYLTRANSFERASE"/>
    <property type="match status" value="1"/>
</dbReference>
<evidence type="ECO:0000313" key="26">
    <source>
        <dbReference type="EMBL" id="OJA09341.1"/>
    </source>
</evidence>
<comment type="similarity">
    <text evidence="4">Belongs to the DeSI family.</text>
</comment>
<dbReference type="InterPro" id="IPR017937">
    <property type="entry name" value="Thioredoxin_CS"/>
</dbReference>
<evidence type="ECO:0000259" key="24">
    <source>
        <dbReference type="PROSITE" id="PS51396"/>
    </source>
</evidence>
<dbReference type="InterPro" id="IPR013766">
    <property type="entry name" value="Thioredoxin_domain"/>
</dbReference>
<feature type="domain" description="PUL" evidence="24">
    <location>
        <begin position="346"/>
        <end position="628"/>
    </location>
</feature>
<keyword evidence="9" id="KW-0378">Hydrolase</keyword>
<evidence type="ECO:0000256" key="9">
    <source>
        <dbReference type="ARBA" id="ARBA00022801"/>
    </source>
</evidence>
<dbReference type="EC" id="2.3.1.7" evidence="19"/>
<name>A0A1J8PKA3_9AGAM</name>
<dbReference type="GO" id="GO:0008233">
    <property type="term" value="F:peptidase activity"/>
    <property type="evidence" value="ECO:0007669"/>
    <property type="project" value="UniProtKB-KW"/>
</dbReference>
<keyword evidence="14" id="KW-0472">Membrane</keyword>
<dbReference type="PROSITE" id="PS00439">
    <property type="entry name" value="ACYLTRANSF_C_1"/>
    <property type="match status" value="1"/>
</dbReference>
<dbReference type="Gene3D" id="3.40.30.10">
    <property type="entry name" value="Glutaredoxin"/>
    <property type="match status" value="1"/>
</dbReference>
<dbReference type="Gene3D" id="3.30.559.70">
    <property type="entry name" value="Choline/Carnitine o-acyltransferase, domain 2"/>
    <property type="match status" value="1"/>
</dbReference>
<evidence type="ECO:0000256" key="17">
    <source>
        <dbReference type="ARBA" id="ARBA00052702"/>
    </source>
</evidence>
<keyword evidence="16" id="KW-0012">Acyltransferase</keyword>
<dbReference type="Gene3D" id="3.30.559.10">
    <property type="entry name" value="Chloramphenicol acetyltransferase-like domain"/>
    <property type="match status" value="1"/>
</dbReference>
<evidence type="ECO:0000256" key="22">
    <source>
        <dbReference type="SAM" id="MobiDB-lite"/>
    </source>
</evidence>
<evidence type="ECO:0000313" key="27">
    <source>
        <dbReference type="Proteomes" id="UP000183567"/>
    </source>
</evidence>
<evidence type="ECO:0000256" key="18">
    <source>
        <dbReference type="ARBA" id="ARBA00053195"/>
    </source>
</evidence>
<evidence type="ECO:0000256" key="3">
    <source>
        <dbReference type="ARBA" id="ARBA00005232"/>
    </source>
</evidence>
<comment type="function">
    <text evidence="18">Carnitine acetylase is specific for short chain fatty acids. Carnitine acetylase seems to affect the flux through the pyruvate dehydrogenase complex. It may be involved as well in the transport of acetyl-CoA into mitochondria.</text>
</comment>
<dbReference type="GO" id="GO:0005777">
    <property type="term" value="C:peroxisome"/>
    <property type="evidence" value="ECO:0007669"/>
    <property type="project" value="UniProtKB-SubCell"/>
</dbReference>
<dbReference type="InterPro" id="IPR042266">
    <property type="entry name" value="PPPDE_sf"/>
</dbReference>
<evidence type="ECO:0000256" key="12">
    <source>
        <dbReference type="ARBA" id="ARBA00023098"/>
    </source>
</evidence>
<evidence type="ECO:0000256" key="11">
    <source>
        <dbReference type="ARBA" id="ARBA00022946"/>
    </source>
</evidence>
<feature type="region of interest" description="Disordered" evidence="22">
    <location>
        <begin position="185"/>
        <end position="215"/>
    </location>
</feature>
<feature type="compositionally biased region" description="Low complexity" evidence="22">
    <location>
        <begin position="185"/>
        <end position="201"/>
    </location>
</feature>
<evidence type="ECO:0000256" key="20">
    <source>
        <dbReference type="ARBA" id="ARBA00073438"/>
    </source>
</evidence>
<keyword evidence="15" id="KW-0576">Peroxisome</keyword>
<dbReference type="InterPro" id="IPR039551">
    <property type="entry name" value="Cho/carn_acyl_trans"/>
</dbReference>
<dbReference type="GO" id="GO:0006631">
    <property type="term" value="P:fatty acid metabolic process"/>
    <property type="evidence" value="ECO:0007669"/>
    <property type="project" value="UniProtKB-KW"/>
</dbReference>
<dbReference type="PANTHER" id="PTHR22589:SF103">
    <property type="entry name" value="CARNITINE O-ACETYL-TRANSFERASE, ISOFORM A-RELATED"/>
    <property type="match status" value="1"/>
</dbReference>
<dbReference type="InterPro" id="IPR000542">
    <property type="entry name" value="Carn_acyl_trans"/>
</dbReference>
<evidence type="ECO:0000259" key="23">
    <source>
        <dbReference type="PROSITE" id="PS51352"/>
    </source>
</evidence>
<dbReference type="Pfam" id="PF08324">
    <property type="entry name" value="PUL"/>
    <property type="match status" value="1"/>
</dbReference>
<dbReference type="Pfam" id="PF00755">
    <property type="entry name" value="Carn_acyltransf"/>
    <property type="match status" value="1"/>
</dbReference>
<evidence type="ECO:0000256" key="10">
    <source>
        <dbReference type="ARBA" id="ARBA00022832"/>
    </source>
</evidence>
<dbReference type="Gene3D" id="1.25.10.10">
    <property type="entry name" value="Leucine-rich Repeat Variant"/>
    <property type="match status" value="1"/>
</dbReference>
<reference evidence="26 27" key="1">
    <citation type="submission" date="2016-03" db="EMBL/GenBank/DDBJ databases">
        <title>Comparative genomics of the ectomycorrhizal sister species Rhizopogon vinicolor and Rhizopogon vesiculosus (Basidiomycota: Boletales) reveals a divergence of the mating type B locus.</title>
        <authorList>
            <person name="Mujic A.B."/>
            <person name="Kuo A."/>
            <person name="Tritt A."/>
            <person name="Lipzen A."/>
            <person name="Chen C."/>
            <person name="Johnson J."/>
            <person name="Sharma A."/>
            <person name="Barry K."/>
            <person name="Grigoriev I.V."/>
            <person name="Spatafora J.W."/>
        </authorList>
    </citation>
    <scope>NUCLEOTIDE SEQUENCE [LARGE SCALE GENOMIC DNA]</scope>
    <source>
        <strain evidence="26 27">AM-OR11-056</strain>
    </source>
</reference>
<dbReference type="InterPro" id="IPR042231">
    <property type="entry name" value="Cho/carn_acyl_trans_2"/>
</dbReference>
<feature type="active site" description="Proton acceptor" evidence="21">
    <location>
        <position position="1037"/>
    </location>
</feature>
<dbReference type="PROSITE" id="PS51352">
    <property type="entry name" value="THIOREDOXIN_2"/>
    <property type="match status" value="1"/>
</dbReference>
<dbReference type="GO" id="GO:0005743">
    <property type="term" value="C:mitochondrial inner membrane"/>
    <property type="evidence" value="ECO:0007669"/>
    <property type="project" value="UniProtKB-SubCell"/>
</dbReference>
<evidence type="ECO:0000256" key="7">
    <source>
        <dbReference type="ARBA" id="ARBA00022679"/>
    </source>
</evidence>
<feature type="compositionally biased region" description="Pro residues" evidence="22">
    <location>
        <begin position="202"/>
        <end position="212"/>
    </location>
</feature>
<gene>
    <name evidence="26" type="ORF">AZE42_05463</name>
</gene>
<proteinExistence type="inferred from homology"/>
<evidence type="ECO:0000256" key="21">
    <source>
        <dbReference type="PIRSR" id="PIRSR600542-1"/>
    </source>
</evidence>
<evidence type="ECO:0000256" key="16">
    <source>
        <dbReference type="ARBA" id="ARBA00023315"/>
    </source>
</evidence>
<evidence type="ECO:0000256" key="15">
    <source>
        <dbReference type="ARBA" id="ARBA00023140"/>
    </source>
</evidence>
<dbReference type="SUPFAM" id="SSF52833">
    <property type="entry name" value="Thioredoxin-like"/>
    <property type="match status" value="1"/>
</dbReference>
<evidence type="ECO:0000259" key="25">
    <source>
        <dbReference type="PROSITE" id="PS51858"/>
    </source>
</evidence>
<sequence length="1331" mass="146789">MSAPVKIHVYDLSNGLACQLSLQLTGKQIDGVWHTSVVVFGKEIFYGQGICETEPGKSHHGSPLRIIDAGETAIDQETFEEYLAEIKDHYTAEKYHLLDFNCNSFTNDCLGLLTGGSLPPYIKDLPSDFLATPFGAALRPTIDAMFRGGAASGVLTPPPDIGAAAAASPNPALASSLLQAVANRAASNGPGAPSSSRNYLPTPAPTSPPTPAPNNTLTAPVHIATNPSSFNNVLRTHRAVVAFFTSATCGPCRMIEPVFEDLAMSKSRANGGVAFVKIDLSVGMGNAVAGEHGVRVTPTFIFFLDGKKTHEMKGVNAPELRTQVDLLVYQAFPPHPHTTISLPVVEAISLNAILFSQVPNLDTVLAKVTGFIDGASSWSGSTTKEDTKQILAKNIIPYLKARGSSSPPMIPFEPWQGATISLAKNLSPGELFPVADIWRVALLEPAVCGWSATKFGPESSIVVLLSKAEGAPRNYTLVLLQMVSNAFSNKILARELLLSSRSSITAILITALLHEDARVRTAAASLAFNMAAHLQRLRVEKVRGNSNGDDAGENEDWEVEMMSGLLEAIEREKINEEIEVLQARRILKEKLERGGCGDAGVVKKEIRRLIEEVAEKLCPSVCRRGSAIYVSREGAGEPFGTPDPGDSIESSLSPSLIRTRTGSGPVKDKSLSIHCRSLNSRCFQSMLKFSSRLTSRLTCSPLVSQMATKRNFKSSAPKKSDVPEGYAVDPTASNMLRFQASLPRLPVPALSSTVHKYLETIRPLMTDAEYAKSQAAAQEFLKSPHAVQLQKRLEARAADPSLKSWLADWWNDVAYMGYRDPVVVYVSYFYVHLDDPRRRDPAKRAASLIKAMLPFRELTESKRLEPEKVRGTPLCMDSYKWLFHACRYPTKPSDTAKKFDPQAHNHVVFVRKNKFYEVPLTTPEGYELSEAELEVQVERIIKMAGEERGAPIGALTAENRDIWTDARTALITGSPVNQVSLERIESSAIIVCLDDTKPVLREDISWACWVGDGRNRFYDKHQLLVFDNGRSGFLGEHSCMDGTPTLRLNEFILASLAHNKVDLGSPRSSSTGANLPPPTELKFELDATCRKYIDEACQHFDELVGQHDMEVLHYEGYGKDLMKKFKASPDAWAQLVKQLAFHKMFNRPGVTYESCQTRKYQLGRTEVIRSASSESKAWAEAMLNPEETDERRAVLFRRAVTRHLQYAAWAADGQGVDRHFFGLKRMLRDDEPVPAIYLDPVFSKSNHWELSTSQLSSRYLDGWGYGEVVTDGYGLSYSIEDHYIRWTITSLKRNTAELKHYIAEAATETRFMMERATAAEQAKASAEKVKL</sequence>
<evidence type="ECO:0000256" key="1">
    <source>
        <dbReference type="ARBA" id="ARBA00004275"/>
    </source>
</evidence>
<keyword evidence="13" id="KW-0496">Mitochondrion</keyword>
<dbReference type="GO" id="GO:0006508">
    <property type="term" value="P:proteolysis"/>
    <property type="evidence" value="ECO:0007669"/>
    <property type="project" value="UniProtKB-KW"/>
</dbReference>
<dbReference type="PROSITE" id="PS51396">
    <property type="entry name" value="PUL"/>
    <property type="match status" value="1"/>
</dbReference>
<evidence type="ECO:0000256" key="2">
    <source>
        <dbReference type="ARBA" id="ARBA00004443"/>
    </source>
</evidence>
<evidence type="ECO:0000256" key="5">
    <source>
        <dbReference type="ARBA" id="ARBA00022448"/>
    </source>
</evidence>
<keyword evidence="5" id="KW-0813">Transport</keyword>
<evidence type="ECO:0000256" key="8">
    <source>
        <dbReference type="ARBA" id="ARBA00022792"/>
    </source>
</evidence>
<protein>
    <recommendedName>
        <fullName evidence="20">Carnitine O-acetyltransferase, mitochondrial</fullName>
        <ecNumber evidence="19">2.3.1.7</ecNumber>
    </recommendedName>
</protein>
<dbReference type="SUPFAM" id="SSF52777">
    <property type="entry name" value="CoA-dependent acyltransferases"/>
    <property type="match status" value="2"/>
</dbReference>
<dbReference type="STRING" id="180088.A0A1J8PKA3"/>
<keyword evidence="8" id="KW-0999">Mitochondrion inner membrane</keyword>
<dbReference type="GO" id="GO:0009437">
    <property type="term" value="P:carnitine metabolic process"/>
    <property type="evidence" value="ECO:0007669"/>
    <property type="project" value="TreeGrafter"/>
</dbReference>
<evidence type="ECO:0000256" key="14">
    <source>
        <dbReference type="ARBA" id="ARBA00023136"/>
    </source>
</evidence>
<dbReference type="PROSITE" id="PS51858">
    <property type="entry name" value="PPPDE"/>
    <property type="match status" value="1"/>
</dbReference>
<dbReference type="GO" id="GO:0004092">
    <property type="term" value="F:carnitine O-acetyltransferase activity"/>
    <property type="evidence" value="ECO:0007669"/>
    <property type="project" value="UniProtKB-EC"/>
</dbReference>
<comment type="subcellular location">
    <subcellularLocation>
        <location evidence="2">Mitochondrion inner membrane</location>
        <topology evidence="2">Peripheral membrane protein</topology>
        <orientation evidence="2">Matrix side</orientation>
    </subcellularLocation>
    <subcellularLocation>
        <location evidence="1">Peroxisome</location>
    </subcellularLocation>
</comment>
<keyword evidence="12" id="KW-0443">Lipid metabolism</keyword>
<dbReference type="Pfam" id="PF05903">
    <property type="entry name" value="Peptidase_C97"/>
    <property type="match status" value="1"/>
</dbReference>
<dbReference type="Pfam" id="PF00085">
    <property type="entry name" value="Thioredoxin"/>
    <property type="match status" value="1"/>
</dbReference>
<dbReference type="SMART" id="SM01179">
    <property type="entry name" value="DUF862"/>
    <property type="match status" value="1"/>
</dbReference>
<dbReference type="Proteomes" id="UP000183567">
    <property type="component" value="Unassembled WGS sequence"/>
</dbReference>
<accession>A0A1J8PKA3</accession>
<dbReference type="InterPro" id="IPR013535">
    <property type="entry name" value="PUL_dom"/>
</dbReference>
<organism evidence="26 27">
    <name type="scientific">Rhizopogon vesiculosus</name>
    <dbReference type="NCBI Taxonomy" id="180088"/>
    <lineage>
        <taxon>Eukaryota</taxon>
        <taxon>Fungi</taxon>
        <taxon>Dikarya</taxon>
        <taxon>Basidiomycota</taxon>
        <taxon>Agaricomycotina</taxon>
        <taxon>Agaricomycetes</taxon>
        <taxon>Agaricomycetidae</taxon>
        <taxon>Boletales</taxon>
        <taxon>Suillineae</taxon>
        <taxon>Rhizopogonaceae</taxon>
        <taxon>Rhizopogon</taxon>
    </lineage>
</organism>
<comment type="catalytic activity">
    <reaction evidence="17">
        <text>(R)-carnitine + acetyl-CoA = O-acetyl-(R)-carnitine + CoA</text>
        <dbReference type="Rhea" id="RHEA:21136"/>
        <dbReference type="ChEBI" id="CHEBI:16347"/>
        <dbReference type="ChEBI" id="CHEBI:57287"/>
        <dbReference type="ChEBI" id="CHEBI:57288"/>
        <dbReference type="ChEBI" id="CHEBI:57589"/>
        <dbReference type="EC" id="2.3.1.7"/>
    </reaction>
</comment>
<dbReference type="PROSITE" id="PS00194">
    <property type="entry name" value="THIOREDOXIN_1"/>
    <property type="match status" value="1"/>
</dbReference>
<keyword evidence="27" id="KW-1185">Reference proteome</keyword>
<evidence type="ECO:0000256" key="13">
    <source>
        <dbReference type="ARBA" id="ARBA00023128"/>
    </source>
</evidence>
<evidence type="ECO:0000256" key="4">
    <source>
        <dbReference type="ARBA" id="ARBA00008140"/>
    </source>
</evidence>
<comment type="caution">
    <text evidence="26">The sequence shown here is derived from an EMBL/GenBank/DDBJ whole genome shotgun (WGS) entry which is preliminary data.</text>
</comment>
<feature type="domain" description="Thioredoxin" evidence="23">
    <location>
        <begin position="206"/>
        <end position="329"/>
    </location>
</feature>
<comment type="similarity">
    <text evidence="3">Belongs to the carnitine/choline acetyltransferase family.</text>
</comment>
<dbReference type="CDD" id="cd02947">
    <property type="entry name" value="TRX_family"/>
    <property type="match status" value="1"/>
</dbReference>
<keyword evidence="10" id="KW-0276">Fatty acid metabolism</keyword>
<dbReference type="InterPro" id="IPR011989">
    <property type="entry name" value="ARM-like"/>
</dbReference>
<dbReference type="InterPro" id="IPR008580">
    <property type="entry name" value="PPPDE_dom"/>
</dbReference>
<keyword evidence="6" id="KW-0645">Protease</keyword>